<dbReference type="STRING" id="1299341.SAMN05444005_10881"/>
<dbReference type="InterPro" id="IPR026444">
    <property type="entry name" value="Secre_tail"/>
</dbReference>
<dbReference type="Pfam" id="PF18962">
    <property type="entry name" value="Por_Secre_tail"/>
    <property type="match status" value="1"/>
</dbReference>
<dbReference type="PROSITE" id="PS50853">
    <property type="entry name" value="FN3"/>
    <property type="match status" value="1"/>
</dbReference>
<dbReference type="InterPro" id="IPR003961">
    <property type="entry name" value="FN3_dom"/>
</dbReference>
<dbReference type="AlphaFoldDB" id="A0A1H9DUX4"/>
<reference evidence="3 4" key="1">
    <citation type="submission" date="2016-10" db="EMBL/GenBank/DDBJ databases">
        <authorList>
            <person name="de Groot N.N."/>
        </authorList>
    </citation>
    <scope>NUCLEOTIDE SEQUENCE [LARGE SCALE GENOMIC DNA]</scope>
    <source>
        <strain evidence="3 4">DSM 27078</strain>
    </source>
</reference>
<protein>
    <submittedName>
        <fullName evidence="3">Conserved repeat domain-containing protein/Por secretion system C-terminal sorting domain-containing protein</fullName>
    </submittedName>
</protein>
<dbReference type="InterPro" id="IPR047589">
    <property type="entry name" value="DUF11_rpt"/>
</dbReference>
<dbReference type="Gene3D" id="2.60.40.10">
    <property type="entry name" value="Immunoglobulins"/>
    <property type="match status" value="1"/>
</dbReference>
<dbReference type="SUPFAM" id="SSF49265">
    <property type="entry name" value="Fibronectin type III"/>
    <property type="match status" value="1"/>
</dbReference>
<dbReference type="InterPro" id="IPR055353">
    <property type="entry name" value="DUF7619"/>
</dbReference>
<dbReference type="Pfam" id="PF00041">
    <property type="entry name" value="fn3"/>
    <property type="match status" value="1"/>
</dbReference>
<evidence type="ECO:0000259" key="2">
    <source>
        <dbReference type="PROSITE" id="PS50853"/>
    </source>
</evidence>
<dbReference type="NCBIfam" id="TIGR04183">
    <property type="entry name" value="Por_Secre_tail"/>
    <property type="match status" value="1"/>
</dbReference>
<feature type="domain" description="Fibronectin type-III" evidence="2">
    <location>
        <begin position="25"/>
        <end position="115"/>
    </location>
</feature>
<dbReference type="OrthoDB" id="1110367at2"/>
<dbReference type="EMBL" id="FOEI01000008">
    <property type="protein sequence ID" value="SEQ17215.1"/>
    <property type="molecule type" value="Genomic_DNA"/>
</dbReference>
<dbReference type="InterPro" id="IPR013783">
    <property type="entry name" value="Ig-like_fold"/>
</dbReference>
<dbReference type="InterPro" id="IPR036116">
    <property type="entry name" value="FN3_sf"/>
</dbReference>
<dbReference type="Gene3D" id="2.60.40.740">
    <property type="match status" value="1"/>
</dbReference>
<evidence type="ECO:0000313" key="4">
    <source>
        <dbReference type="Proteomes" id="UP000198648"/>
    </source>
</evidence>
<dbReference type="CDD" id="cd00063">
    <property type="entry name" value="FN3"/>
    <property type="match status" value="1"/>
</dbReference>
<gene>
    <name evidence="3" type="ORF">SAMN05444005_10881</name>
</gene>
<name>A0A1H9DUX4_9FLAO</name>
<sequence>MLQKYFYTLLFSICAFYSGFGQCIPPSNLMATNVTESSATLSWTSSIPTQWDVIVLPANSPEPSPTQSGMFVQVNPYTVVGLSPCTAYKFYVRSVCDGGSASGLIGPSYFATNSVLAMDCPPVANNDAITVYPNNVSVSTSPVSVLANDFFLGTPANNINVNVIITPLSVPSNFSLNSNGTINVLPGTAPGTYTLTYKICAPLNPDSCSTTATVTITVANEGFLLKAFMDSNFNGLQDVGESNFDMGQFQYQVNNNGITNTVSSSNGTYYIQESNPVNTYDLSFIVDSNYSSYYIPSVSSYNDISYVTSSGVMVYNFPITELPFNDVSVYVISAGTPPRPGFAYQNVVMFKNSGNQTIPSGTVTFTKNNMVAITSVSQAGTISTATGFTYDFTNLLPNETRNIYVTMQVPTIPTVNLGDVLTNTASISVSSGESNANNNSATLLQVVVGSYDPNDKTESHGGKIVHASFTSSDYLTYTIQFENTGTYYAENVRISDVLDAKLDEATVRMVSSSHTNTLTRVGNMLTWNMNGIDLLPSGKGYVTFQIKPKPGYAIGDIIPNTASIYFDFNPPIITNTFQTEFVNTMSVSDFENQSFVVYPNPTNSLITFSSKDNSQLIDSIVLTDLLGKTIQAKKVNAIATTIDLTDLSKGIYFAKVISGNQMSTVKIMKQ</sequence>
<accession>A0A1H9DUX4</accession>
<dbReference type="Proteomes" id="UP000198648">
    <property type="component" value="Unassembled WGS sequence"/>
</dbReference>
<evidence type="ECO:0000256" key="1">
    <source>
        <dbReference type="ARBA" id="ARBA00022729"/>
    </source>
</evidence>
<keyword evidence="4" id="KW-1185">Reference proteome</keyword>
<dbReference type="RefSeq" id="WP_091469771.1">
    <property type="nucleotide sequence ID" value="NZ_FOEI01000008.1"/>
</dbReference>
<evidence type="ECO:0000313" key="3">
    <source>
        <dbReference type="EMBL" id="SEQ17215.1"/>
    </source>
</evidence>
<organism evidence="3 4">
    <name type="scientific">Flavobacterium urocaniciphilum</name>
    <dbReference type="NCBI Taxonomy" id="1299341"/>
    <lineage>
        <taxon>Bacteria</taxon>
        <taxon>Pseudomonadati</taxon>
        <taxon>Bacteroidota</taxon>
        <taxon>Flavobacteriia</taxon>
        <taxon>Flavobacteriales</taxon>
        <taxon>Flavobacteriaceae</taxon>
        <taxon>Flavobacterium</taxon>
    </lineage>
</organism>
<dbReference type="Pfam" id="PF24595">
    <property type="entry name" value="DUF7619"/>
    <property type="match status" value="1"/>
</dbReference>
<keyword evidence="1" id="KW-0732">Signal</keyword>
<dbReference type="SMART" id="SM00060">
    <property type="entry name" value="FN3"/>
    <property type="match status" value="1"/>
</dbReference>
<dbReference type="NCBIfam" id="TIGR01451">
    <property type="entry name" value="B_ant_repeat"/>
    <property type="match status" value="1"/>
</dbReference>
<proteinExistence type="predicted"/>